<feature type="compositionally biased region" description="Polar residues" evidence="1">
    <location>
        <begin position="223"/>
        <end position="234"/>
    </location>
</feature>
<sequence length="588" mass="61739">MTRTARIAFALVAVAAVGGLYVAQRLRHSEPVVLGVRRTAAFSPTGLGPRHAAVSFYLKRSDTAAVSVVDIQGDQVRSISPGTKVGARRRVVFVWDGRDSAGEIPADGTYRFRIGLARQGRSLTVPNGVRLDTKPAQPVVTRVLPAHGPGPLILPGPKQAVGVVSGTPGHDVEGFILRTDISPAKVVRRFRLPDRPARITWDGKVNGRPAVDGTYLLGLTETDSAGNRGSTPQHQFPVAGPTRGRAGVTVRHLGVAVPQLPARPGGIVSTRVDARGRDWTWSLAPALGGKVLKKGKGRGNVIRLRVPLKARGLLTLAVAAKPYRVEVPIGVETGRRPLLVVLPAIRWQALAPVDATGDGLPDWLELGRSVALGRLLPPLSGGLNGLNSQVTPLLRALAATGLAYDVTTDIALTKGRGPRLEGHRGVVLAGEETWLTEPCLKRLRERVIAGGRLLDLGIDALRRTVVIKGDVVSAPSRATEANALGAVISEPSVSADYLLQWKDDLGLFATIGGRVFAPVGWRGTSRLIGSTKLLSAAGPQSGISGIAAWRLGKGVVIRPGIPGMAALAVQGPTALAVLSRALVITAGR</sequence>
<evidence type="ECO:0000256" key="1">
    <source>
        <dbReference type="SAM" id="MobiDB-lite"/>
    </source>
</evidence>
<dbReference type="EMBL" id="CAFBLU010000008">
    <property type="protein sequence ID" value="CAB4870059.1"/>
    <property type="molecule type" value="Genomic_DNA"/>
</dbReference>
<feature type="domain" description="FlgD/Vpr Ig-like" evidence="2">
    <location>
        <begin position="58"/>
        <end position="114"/>
    </location>
</feature>
<organism evidence="3">
    <name type="scientific">freshwater metagenome</name>
    <dbReference type="NCBI Taxonomy" id="449393"/>
    <lineage>
        <taxon>unclassified sequences</taxon>
        <taxon>metagenomes</taxon>
        <taxon>ecological metagenomes</taxon>
    </lineage>
</organism>
<dbReference type="AlphaFoldDB" id="A0A6J7DP54"/>
<evidence type="ECO:0000259" key="2">
    <source>
        <dbReference type="Pfam" id="PF13860"/>
    </source>
</evidence>
<dbReference type="Pfam" id="PF13860">
    <property type="entry name" value="FlgD_ig"/>
    <property type="match status" value="1"/>
</dbReference>
<name>A0A6J7DP54_9ZZZZ</name>
<evidence type="ECO:0000313" key="3">
    <source>
        <dbReference type="EMBL" id="CAB4870059.1"/>
    </source>
</evidence>
<dbReference type="Gene3D" id="2.60.40.4070">
    <property type="match status" value="1"/>
</dbReference>
<accession>A0A6J7DP54</accession>
<dbReference type="SUPFAM" id="SSF50956">
    <property type="entry name" value="Thermostable phytase (3-phytase)"/>
    <property type="match status" value="1"/>
</dbReference>
<proteinExistence type="predicted"/>
<dbReference type="InterPro" id="IPR025965">
    <property type="entry name" value="FlgD/Vpr_Ig-like"/>
</dbReference>
<gene>
    <name evidence="3" type="ORF">UFOPK3444_00672</name>
</gene>
<reference evidence="3" key="1">
    <citation type="submission" date="2020-05" db="EMBL/GenBank/DDBJ databases">
        <authorList>
            <person name="Chiriac C."/>
            <person name="Salcher M."/>
            <person name="Ghai R."/>
            <person name="Kavagutti S V."/>
        </authorList>
    </citation>
    <scope>NUCLEOTIDE SEQUENCE</scope>
</reference>
<protein>
    <submittedName>
        <fullName evidence="3">Unannotated protein</fullName>
    </submittedName>
</protein>
<feature type="region of interest" description="Disordered" evidence="1">
    <location>
        <begin position="223"/>
        <end position="243"/>
    </location>
</feature>